<reference evidence="1 2" key="1">
    <citation type="submission" date="2023-08" db="EMBL/GenBank/DDBJ databases">
        <title>Genome sequencing of plant associated microbes to promote plant fitness in Sorghum bicolor and Oryza sativa.</title>
        <authorList>
            <person name="Coleman-Derr D."/>
        </authorList>
    </citation>
    <scope>NUCLEOTIDE SEQUENCE [LARGE SCALE GENOMIC DNA]</scope>
    <source>
        <strain evidence="1 2">SLBN-33</strain>
    </source>
</reference>
<gene>
    <name evidence="1" type="ORF">QF025_000165</name>
</gene>
<dbReference type="RefSeq" id="WP_310029682.1">
    <property type="nucleotide sequence ID" value="NZ_JAVIZN010000002.1"/>
</dbReference>
<dbReference type="EMBL" id="JAVIZN010000002">
    <property type="protein sequence ID" value="MDR6201445.1"/>
    <property type="molecule type" value="Genomic_DNA"/>
</dbReference>
<dbReference type="Proteomes" id="UP001245184">
    <property type="component" value="Unassembled WGS sequence"/>
</dbReference>
<protein>
    <submittedName>
        <fullName evidence="1">Uncharacterized protein</fullName>
    </submittedName>
</protein>
<name>A0ABD5C884_9BURK</name>
<comment type="caution">
    <text evidence="1">The sequence shown here is derived from an EMBL/GenBank/DDBJ whole genome shotgun (WGS) entry which is preliminary data.</text>
</comment>
<evidence type="ECO:0000313" key="1">
    <source>
        <dbReference type="EMBL" id="MDR6201445.1"/>
    </source>
</evidence>
<organism evidence="1 2">
    <name type="scientific">Paraburkholderia graminis</name>
    <dbReference type="NCBI Taxonomy" id="60548"/>
    <lineage>
        <taxon>Bacteria</taxon>
        <taxon>Pseudomonadati</taxon>
        <taxon>Pseudomonadota</taxon>
        <taxon>Betaproteobacteria</taxon>
        <taxon>Burkholderiales</taxon>
        <taxon>Burkholderiaceae</taxon>
        <taxon>Paraburkholderia</taxon>
    </lineage>
</organism>
<accession>A0ABD5C884</accession>
<sequence>MKNSRIPPESRIVSDQRSYPKKITLSPDVWGLDALHYLRFDPKSSKSFFPLSSNADFWSGGGAIRVTGAHVFSPHFRTSNRRRGRNLARFQVIAATQCRFLHAKLD</sequence>
<dbReference type="AlphaFoldDB" id="A0ABD5C884"/>
<evidence type="ECO:0000313" key="2">
    <source>
        <dbReference type="Proteomes" id="UP001245184"/>
    </source>
</evidence>
<proteinExistence type="predicted"/>